<reference evidence="1" key="4">
    <citation type="submission" date="2025-08" db="UniProtKB">
        <authorList>
            <consortium name="Ensembl"/>
        </authorList>
    </citation>
    <scope>IDENTIFICATION</scope>
</reference>
<evidence type="ECO:0000313" key="1">
    <source>
        <dbReference type="Ensembl" id="ENSEEEP00000023626.1"/>
    </source>
</evidence>
<evidence type="ECO:0000313" key="2">
    <source>
        <dbReference type="Proteomes" id="UP000314983"/>
    </source>
</evidence>
<keyword evidence="2" id="KW-1185">Reference proteome</keyword>
<protein>
    <submittedName>
        <fullName evidence="1">Uncharacterized protein</fullName>
    </submittedName>
</protein>
<reference evidence="2" key="1">
    <citation type="journal article" date="2014" name="Science">
        <title>Nonhuman genetics. Genomic basis for the convergent evolution of electric organs.</title>
        <authorList>
            <person name="Gallant J.R."/>
            <person name="Traeger L.L."/>
            <person name="Volkening J.D."/>
            <person name="Moffett H."/>
            <person name="Chen P.H."/>
            <person name="Novina C.D."/>
            <person name="Phillips G.N.Jr."/>
            <person name="Anand R."/>
            <person name="Wells G.B."/>
            <person name="Pinch M."/>
            <person name="Guth R."/>
            <person name="Unguez G.A."/>
            <person name="Albert J.S."/>
            <person name="Zakon H.H."/>
            <person name="Samanta M.P."/>
            <person name="Sussman M.R."/>
        </authorList>
    </citation>
    <scope>NUCLEOTIDE SEQUENCE [LARGE SCALE GENOMIC DNA]</scope>
</reference>
<name>A0A4W4FFV4_ELEEL</name>
<proteinExistence type="predicted"/>
<reference evidence="1" key="3">
    <citation type="submission" date="2020-05" db="EMBL/GenBank/DDBJ databases">
        <title>Electrophorus electricus (electric eel) genome, fEleEle1, primary haplotype.</title>
        <authorList>
            <person name="Myers G."/>
            <person name="Meyer A."/>
            <person name="Fedrigo O."/>
            <person name="Formenti G."/>
            <person name="Rhie A."/>
            <person name="Tracey A."/>
            <person name="Sims Y."/>
            <person name="Jarvis E.D."/>
        </authorList>
    </citation>
    <scope>NUCLEOTIDE SEQUENCE [LARGE SCALE GENOMIC DNA]</scope>
</reference>
<dbReference type="Proteomes" id="UP000314983">
    <property type="component" value="Chromosome 7"/>
</dbReference>
<organism evidence="1 2">
    <name type="scientific">Electrophorus electricus</name>
    <name type="common">Electric eel</name>
    <name type="synonym">Gymnotus electricus</name>
    <dbReference type="NCBI Taxonomy" id="8005"/>
    <lineage>
        <taxon>Eukaryota</taxon>
        <taxon>Metazoa</taxon>
        <taxon>Chordata</taxon>
        <taxon>Craniata</taxon>
        <taxon>Vertebrata</taxon>
        <taxon>Euteleostomi</taxon>
        <taxon>Actinopterygii</taxon>
        <taxon>Neopterygii</taxon>
        <taxon>Teleostei</taxon>
        <taxon>Ostariophysi</taxon>
        <taxon>Gymnotiformes</taxon>
        <taxon>Gymnotoidei</taxon>
        <taxon>Gymnotidae</taxon>
        <taxon>Electrophorus</taxon>
    </lineage>
</organism>
<accession>A0A4W4FFV4</accession>
<reference evidence="1" key="5">
    <citation type="submission" date="2025-09" db="UniProtKB">
        <authorList>
            <consortium name="Ensembl"/>
        </authorList>
    </citation>
    <scope>IDENTIFICATION</scope>
</reference>
<dbReference type="AlphaFoldDB" id="A0A4W4FFV4"/>
<dbReference type="Ensembl" id="ENSEEET00000023893.2">
    <property type="protein sequence ID" value="ENSEEEP00000023626.1"/>
    <property type="gene ID" value="ENSEEEG00000011447.2"/>
</dbReference>
<sequence>MNTKSQYVCPKDFLTVAPPTSHHASKLSHDEEQLLAKLEEQNRCLHFHLTPTYLHPMKSTSYLK</sequence>
<reference evidence="2" key="2">
    <citation type="journal article" date="2017" name="Sci. Adv.">
        <title>A tail of two voltages: Proteomic comparison of the three electric organs of the electric eel.</title>
        <authorList>
            <person name="Traeger L.L."/>
            <person name="Sabat G."/>
            <person name="Barrett-Wilt G.A."/>
            <person name="Wells G.B."/>
            <person name="Sussman M.R."/>
        </authorList>
    </citation>
    <scope>NUCLEOTIDE SEQUENCE [LARGE SCALE GENOMIC DNA]</scope>
</reference>